<evidence type="ECO:0000259" key="3">
    <source>
        <dbReference type="PROSITE" id="PS51203"/>
    </source>
</evidence>
<evidence type="ECO:0000313" key="5">
    <source>
        <dbReference type="Proteomes" id="UP001497392"/>
    </source>
</evidence>
<sequence>MVMVPKAQWAQRKDVIYLTIDLQDVRDPKIDISNDATSKHGKVSFKGEGKSHATGDEKHQYALDIELFGEVSPDESKYSVSGRKIVLVVAKAGNTDEHWPRLLQSKDKQNNITVDWDKWVDEDEEDEAAPNKDFDMSDLQNFSNLGGGSFGAGLGGGMSGIGNVEAVEDDEDDSDDEDMPPLESAK</sequence>
<dbReference type="CDD" id="cd06465">
    <property type="entry name" value="p23_hB-ind1_like"/>
    <property type="match status" value="1"/>
</dbReference>
<protein>
    <submittedName>
        <fullName evidence="4">G1216 protein</fullName>
    </submittedName>
</protein>
<dbReference type="PANTHER" id="PTHR22932:SF1">
    <property type="entry name" value="CO-CHAPERONE PROTEIN DAF-41"/>
    <property type="match status" value="1"/>
</dbReference>
<proteinExistence type="inferred from homology"/>
<feature type="compositionally biased region" description="Acidic residues" evidence="2">
    <location>
        <begin position="166"/>
        <end position="180"/>
    </location>
</feature>
<keyword evidence="5" id="KW-1185">Reference proteome</keyword>
<evidence type="ECO:0000256" key="2">
    <source>
        <dbReference type="SAM" id="MobiDB-lite"/>
    </source>
</evidence>
<feature type="domain" description="CS" evidence="3">
    <location>
        <begin position="2"/>
        <end position="103"/>
    </location>
</feature>
<comment type="caution">
    <text evidence="4">The sequence shown here is derived from an EMBL/GenBank/DDBJ whole genome shotgun (WGS) entry which is preliminary data.</text>
</comment>
<evidence type="ECO:0000313" key="4">
    <source>
        <dbReference type="EMBL" id="CAL5219392.1"/>
    </source>
</evidence>
<feature type="region of interest" description="Disordered" evidence="2">
    <location>
        <begin position="153"/>
        <end position="186"/>
    </location>
</feature>
<dbReference type="InterPro" id="IPR045250">
    <property type="entry name" value="p23-like"/>
</dbReference>
<evidence type="ECO:0000256" key="1">
    <source>
        <dbReference type="ARBA" id="ARBA00025733"/>
    </source>
</evidence>
<organism evidence="4 5">
    <name type="scientific">Coccomyxa viridis</name>
    <dbReference type="NCBI Taxonomy" id="1274662"/>
    <lineage>
        <taxon>Eukaryota</taxon>
        <taxon>Viridiplantae</taxon>
        <taxon>Chlorophyta</taxon>
        <taxon>core chlorophytes</taxon>
        <taxon>Trebouxiophyceae</taxon>
        <taxon>Trebouxiophyceae incertae sedis</taxon>
        <taxon>Coccomyxaceae</taxon>
        <taxon>Coccomyxa</taxon>
    </lineage>
</organism>
<accession>A0ABP1FPA8</accession>
<dbReference type="PANTHER" id="PTHR22932">
    <property type="entry name" value="TELOMERASE-BINDING PROTEIN P23 HSP90 CO-CHAPERONE"/>
    <property type="match status" value="1"/>
</dbReference>
<dbReference type="SUPFAM" id="SSF49764">
    <property type="entry name" value="HSP20-like chaperones"/>
    <property type="match status" value="1"/>
</dbReference>
<comment type="similarity">
    <text evidence="1">Belongs to the p23/wos2 family.</text>
</comment>
<dbReference type="InterPro" id="IPR008978">
    <property type="entry name" value="HSP20-like_chaperone"/>
</dbReference>
<dbReference type="EMBL" id="CAXHTA020000002">
    <property type="protein sequence ID" value="CAL5219392.1"/>
    <property type="molecule type" value="Genomic_DNA"/>
</dbReference>
<name>A0ABP1FPA8_9CHLO</name>
<reference evidence="4 5" key="1">
    <citation type="submission" date="2024-06" db="EMBL/GenBank/DDBJ databases">
        <authorList>
            <person name="Kraege A."/>
            <person name="Thomma B."/>
        </authorList>
    </citation>
    <scope>NUCLEOTIDE SEQUENCE [LARGE SCALE GENOMIC DNA]</scope>
</reference>
<gene>
    <name evidence="4" type="primary">g1216</name>
    <name evidence="4" type="ORF">VP750_LOCUS1051</name>
</gene>
<dbReference type="Gene3D" id="2.60.40.790">
    <property type="match status" value="1"/>
</dbReference>
<dbReference type="PROSITE" id="PS51203">
    <property type="entry name" value="CS"/>
    <property type="match status" value="1"/>
</dbReference>
<dbReference type="Proteomes" id="UP001497392">
    <property type="component" value="Unassembled WGS sequence"/>
</dbReference>
<dbReference type="InterPro" id="IPR007052">
    <property type="entry name" value="CS_dom"/>
</dbReference>
<dbReference type="Pfam" id="PF04969">
    <property type="entry name" value="CS"/>
    <property type="match status" value="1"/>
</dbReference>